<proteinExistence type="predicted"/>
<gene>
    <name evidence="2" type="ORF">SEMRO_242_G096600.1</name>
</gene>
<accession>A0A9N8DNA1</accession>
<feature type="compositionally biased region" description="Basic residues" evidence="1">
    <location>
        <begin position="158"/>
        <end position="172"/>
    </location>
</feature>
<evidence type="ECO:0000256" key="1">
    <source>
        <dbReference type="SAM" id="MobiDB-lite"/>
    </source>
</evidence>
<feature type="compositionally biased region" description="Basic residues" evidence="1">
    <location>
        <begin position="215"/>
        <end position="230"/>
    </location>
</feature>
<dbReference type="Proteomes" id="UP001153069">
    <property type="component" value="Unassembled WGS sequence"/>
</dbReference>
<feature type="compositionally biased region" description="Basic residues" evidence="1">
    <location>
        <begin position="186"/>
        <end position="200"/>
    </location>
</feature>
<protein>
    <submittedName>
        <fullName evidence="2">Uncharacterized protein</fullName>
    </submittedName>
</protein>
<name>A0A9N8DNA1_9STRA</name>
<feature type="compositionally biased region" description="Acidic residues" evidence="1">
    <location>
        <begin position="299"/>
        <end position="312"/>
    </location>
</feature>
<evidence type="ECO:0000313" key="3">
    <source>
        <dbReference type="Proteomes" id="UP001153069"/>
    </source>
</evidence>
<comment type="caution">
    <text evidence="2">The sequence shown here is derived from an EMBL/GenBank/DDBJ whole genome shotgun (WGS) entry which is preliminary data.</text>
</comment>
<evidence type="ECO:0000313" key="2">
    <source>
        <dbReference type="EMBL" id="CAB9505747.1"/>
    </source>
</evidence>
<sequence length="379" mass="41387">MNPQTAMRQTFASPRQSLAMVETMRQSVSNLDNLSNVPHVGIHDANEDSLSELSIGTSSDEEVSIGDSSDDEISIGDSSDEDSSDEELSIGDSSDEELEAENEESKSGEAEANQKVVKPRKPKTKKVRRPVRRVKSADVAHPAALKRASTSDDSCPHCHCHKTKSRGVRRTKSLVGQGDDLPVHSSSHRVTKRRSHRRTTKSVSTAPIARGQRGSSHKRVSKGTTRKRLSRSLSPARVSHHSGLSSTHRRRTRRTNTGAEATTVSRHSRRKRRSYRSRANDQIARALDEPSEPPKEEDAGSDTESGEEFAEEVNEKSTSKLNPGSIFSQVTKATSKLTKQAVKVTEKVVSAVIETTEKSYETIVGDSTGFSLPAQAQAA</sequence>
<reference evidence="2" key="1">
    <citation type="submission" date="2020-06" db="EMBL/GenBank/DDBJ databases">
        <authorList>
            <consortium name="Plant Systems Biology data submission"/>
        </authorList>
    </citation>
    <scope>NUCLEOTIDE SEQUENCE</scope>
    <source>
        <strain evidence="2">D6</strain>
    </source>
</reference>
<dbReference type="EMBL" id="CAICTM010000241">
    <property type="protein sequence ID" value="CAB9505747.1"/>
    <property type="molecule type" value="Genomic_DNA"/>
</dbReference>
<keyword evidence="3" id="KW-1185">Reference proteome</keyword>
<organism evidence="2 3">
    <name type="scientific">Seminavis robusta</name>
    <dbReference type="NCBI Taxonomy" id="568900"/>
    <lineage>
        <taxon>Eukaryota</taxon>
        <taxon>Sar</taxon>
        <taxon>Stramenopiles</taxon>
        <taxon>Ochrophyta</taxon>
        <taxon>Bacillariophyta</taxon>
        <taxon>Bacillariophyceae</taxon>
        <taxon>Bacillariophycidae</taxon>
        <taxon>Naviculales</taxon>
        <taxon>Naviculaceae</taxon>
        <taxon>Seminavis</taxon>
    </lineage>
</organism>
<feature type="compositionally biased region" description="Basic residues" evidence="1">
    <location>
        <begin position="117"/>
        <end position="134"/>
    </location>
</feature>
<feature type="compositionally biased region" description="Acidic residues" evidence="1">
    <location>
        <begin position="59"/>
        <end position="102"/>
    </location>
</feature>
<feature type="compositionally biased region" description="Basic residues" evidence="1">
    <location>
        <begin position="266"/>
        <end position="276"/>
    </location>
</feature>
<feature type="compositionally biased region" description="Basic and acidic residues" evidence="1">
    <location>
        <begin position="286"/>
        <end position="298"/>
    </location>
</feature>
<dbReference type="AlphaFoldDB" id="A0A9N8DNA1"/>
<feature type="region of interest" description="Disordered" evidence="1">
    <location>
        <begin position="32"/>
        <end position="323"/>
    </location>
</feature>